<feature type="compositionally biased region" description="Basic and acidic residues" evidence="1">
    <location>
        <begin position="185"/>
        <end position="194"/>
    </location>
</feature>
<feature type="compositionally biased region" description="Low complexity" evidence="1">
    <location>
        <begin position="195"/>
        <end position="211"/>
    </location>
</feature>
<name>A0ABQ5EG92_9ASTR</name>
<evidence type="ECO:0000313" key="2">
    <source>
        <dbReference type="EMBL" id="GJT49934.1"/>
    </source>
</evidence>
<comment type="caution">
    <text evidence="2">The sequence shown here is derived from an EMBL/GenBank/DDBJ whole genome shotgun (WGS) entry which is preliminary data.</text>
</comment>
<reference evidence="2" key="2">
    <citation type="submission" date="2022-01" db="EMBL/GenBank/DDBJ databases">
        <authorList>
            <person name="Yamashiro T."/>
            <person name="Shiraishi A."/>
            <person name="Satake H."/>
            <person name="Nakayama K."/>
        </authorList>
    </citation>
    <scope>NUCLEOTIDE SEQUENCE</scope>
</reference>
<proteinExistence type="predicted"/>
<protein>
    <submittedName>
        <fullName evidence="2">Uncharacterized protein</fullName>
    </submittedName>
</protein>
<gene>
    <name evidence="2" type="ORF">Tco_0976091</name>
</gene>
<dbReference type="Proteomes" id="UP001151760">
    <property type="component" value="Unassembled WGS sequence"/>
</dbReference>
<feature type="compositionally biased region" description="Basic and acidic residues" evidence="1">
    <location>
        <begin position="147"/>
        <end position="170"/>
    </location>
</feature>
<evidence type="ECO:0000313" key="3">
    <source>
        <dbReference type="Proteomes" id="UP001151760"/>
    </source>
</evidence>
<keyword evidence="3" id="KW-1185">Reference proteome</keyword>
<feature type="region of interest" description="Disordered" evidence="1">
    <location>
        <begin position="144"/>
        <end position="230"/>
    </location>
</feature>
<reference evidence="2" key="1">
    <citation type="journal article" date="2022" name="Int. J. Mol. Sci.">
        <title>Draft Genome of Tanacetum Coccineum: Genomic Comparison of Closely Related Tanacetum-Family Plants.</title>
        <authorList>
            <person name="Yamashiro T."/>
            <person name="Shiraishi A."/>
            <person name="Nakayama K."/>
            <person name="Satake H."/>
        </authorList>
    </citation>
    <scope>NUCLEOTIDE SEQUENCE</scope>
</reference>
<dbReference type="EMBL" id="BQNB010016280">
    <property type="protein sequence ID" value="GJT49934.1"/>
    <property type="molecule type" value="Genomic_DNA"/>
</dbReference>
<accession>A0ABQ5EG92</accession>
<evidence type="ECO:0000256" key="1">
    <source>
        <dbReference type="SAM" id="MobiDB-lite"/>
    </source>
</evidence>
<organism evidence="2 3">
    <name type="scientific">Tanacetum coccineum</name>
    <dbReference type="NCBI Taxonomy" id="301880"/>
    <lineage>
        <taxon>Eukaryota</taxon>
        <taxon>Viridiplantae</taxon>
        <taxon>Streptophyta</taxon>
        <taxon>Embryophyta</taxon>
        <taxon>Tracheophyta</taxon>
        <taxon>Spermatophyta</taxon>
        <taxon>Magnoliopsida</taxon>
        <taxon>eudicotyledons</taxon>
        <taxon>Gunneridae</taxon>
        <taxon>Pentapetalae</taxon>
        <taxon>asterids</taxon>
        <taxon>campanulids</taxon>
        <taxon>Asterales</taxon>
        <taxon>Asteraceae</taxon>
        <taxon>Asteroideae</taxon>
        <taxon>Anthemideae</taxon>
        <taxon>Anthemidinae</taxon>
        <taxon>Tanacetum</taxon>
    </lineage>
</organism>
<sequence length="230" mass="26223">MRLKWWRYQLWEAVMSMKGFDATEIIRILAGQLITVAALADGSLRPVSWWGSTTSMVFAAMACRIFFCPGDDDFVLVRLLLTMKGVSSSYEKERKSFTSFDDCLSQGSLANEAYQESWVNYLYMYGKEDENHNEDDCVTEVENVNENENKTDGNDHSVTEENRKGDDLSARRKFRKSNSAQNESKLSESNKRTENTLSTNTAANSESNSTKTESKEQQQISCPEMAKKYK</sequence>